<dbReference type="Pfam" id="PF13361">
    <property type="entry name" value="UvrD_C"/>
    <property type="match status" value="1"/>
</dbReference>
<evidence type="ECO:0000256" key="13">
    <source>
        <dbReference type="ARBA" id="ARBA00034923"/>
    </source>
</evidence>
<dbReference type="GO" id="GO:0043138">
    <property type="term" value="F:3'-5' DNA helicase activity"/>
    <property type="evidence" value="ECO:0007669"/>
    <property type="project" value="UniProtKB-EC"/>
</dbReference>
<proteinExistence type="predicted"/>
<evidence type="ECO:0000256" key="15">
    <source>
        <dbReference type="PROSITE-ProRule" id="PRU00560"/>
    </source>
</evidence>
<dbReference type="InterPro" id="IPR014016">
    <property type="entry name" value="UvrD-like_ATP-bd"/>
</dbReference>
<accession>A0A212QZT0</accession>
<evidence type="ECO:0000256" key="5">
    <source>
        <dbReference type="ARBA" id="ARBA00022806"/>
    </source>
</evidence>
<keyword evidence="20" id="KW-1185">Reference proteome</keyword>
<dbReference type="InterPro" id="IPR011604">
    <property type="entry name" value="PDDEXK-like_dom_sf"/>
</dbReference>
<dbReference type="GO" id="GO:0003677">
    <property type="term" value="F:DNA binding"/>
    <property type="evidence" value="ECO:0007669"/>
    <property type="project" value="UniProtKB-KW"/>
</dbReference>
<keyword evidence="2 15" id="KW-0547">Nucleotide-binding</keyword>
<dbReference type="GO" id="GO:0033202">
    <property type="term" value="C:DNA helicase complex"/>
    <property type="evidence" value="ECO:0007669"/>
    <property type="project" value="TreeGrafter"/>
</dbReference>
<keyword evidence="8" id="KW-0238">DNA-binding</keyword>
<dbReference type="EMBL" id="FYEH01000004">
    <property type="protein sequence ID" value="SNB65252.1"/>
    <property type="molecule type" value="Genomic_DNA"/>
</dbReference>
<feature type="region of interest" description="Disordered" evidence="16">
    <location>
        <begin position="968"/>
        <end position="992"/>
    </location>
</feature>
<dbReference type="PANTHER" id="PTHR11070:SF2">
    <property type="entry name" value="ATP-DEPENDENT DNA HELICASE SRS2"/>
    <property type="match status" value="1"/>
</dbReference>
<dbReference type="SUPFAM" id="SSF52540">
    <property type="entry name" value="P-loop containing nucleoside triphosphate hydrolases"/>
    <property type="match status" value="1"/>
</dbReference>
<reference evidence="19 20" key="1">
    <citation type="submission" date="2017-06" db="EMBL/GenBank/DDBJ databases">
        <authorList>
            <person name="Kim H.J."/>
            <person name="Triplett B.A."/>
        </authorList>
    </citation>
    <scope>NUCLEOTIDE SEQUENCE [LARGE SCALE GENOMIC DNA]</scope>
    <source>
        <strain evidence="19 20">B29T1</strain>
    </source>
</reference>
<keyword evidence="7 15" id="KW-0067">ATP-binding</keyword>
<dbReference type="GO" id="GO:0000725">
    <property type="term" value="P:recombinational repair"/>
    <property type="evidence" value="ECO:0007669"/>
    <property type="project" value="TreeGrafter"/>
</dbReference>
<evidence type="ECO:0000256" key="9">
    <source>
        <dbReference type="ARBA" id="ARBA00023204"/>
    </source>
</evidence>
<evidence type="ECO:0000256" key="6">
    <source>
        <dbReference type="ARBA" id="ARBA00022839"/>
    </source>
</evidence>
<dbReference type="InterPro" id="IPR000212">
    <property type="entry name" value="DNA_helicase_UvrD/REP"/>
</dbReference>
<dbReference type="GO" id="GO:0005829">
    <property type="term" value="C:cytosol"/>
    <property type="evidence" value="ECO:0007669"/>
    <property type="project" value="TreeGrafter"/>
</dbReference>
<keyword evidence="3" id="KW-0227">DNA damage</keyword>
<dbReference type="InterPro" id="IPR038726">
    <property type="entry name" value="PDDEXK_AddAB-type"/>
</dbReference>
<feature type="domain" description="UvrD-like helicase C-terminal" evidence="18">
    <location>
        <begin position="530"/>
        <end position="812"/>
    </location>
</feature>
<evidence type="ECO:0000259" key="17">
    <source>
        <dbReference type="PROSITE" id="PS51198"/>
    </source>
</evidence>
<organism evidence="19 20">
    <name type="scientific">Arboricoccus pini</name>
    <dbReference type="NCBI Taxonomy" id="1963835"/>
    <lineage>
        <taxon>Bacteria</taxon>
        <taxon>Pseudomonadati</taxon>
        <taxon>Pseudomonadota</taxon>
        <taxon>Alphaproteobacteria</taxon>
        <taxon>Geminicoccales</taxon>
        <taxon>Geminicoccaceae</taxon>
        <taxon>Arboricoccus</taxon>
    </lineage>
</organism>
<keyword evidence="4 15" id="KW-0378">Hydrolase</keyword>
<dbReference type="InterPro" id="IPR027417">
    <property type="entry name" value="P-loop_NTPase"/>
</dbReference>
<dbReference type="PROSITE" id="PS51217">
    <property type="entry name" value="UVRD_HELICASE_CTER"/>
    <property type="match status" value="1"/>
</dbReference>
<dbReference type="GO" id="GO:0005524">
    <property type="term" value="F:ATP binding"/>
    <property type="evidence" value="ECO:0007669"/>
    <property type="project" value="UniProtKB-UniRule"/>
</dbReference>
<dbReference type="GO" id="GO:0004527">
    <property type="term" value="F:exonuclease activity"/>
    <property type="evidence" value="ECO:0007669"/>
    <property type="project" value="UniProtKB-KW"/>
</dbReference>
<feature type="binding site" evidence="15">
    <location>
        <begin position="28"/>
        <end position="35"/>
    </location>
    <ligand>
        <name>ATP</name>
        <dbReference type="ChEBI" id="CHEBI:30616"/>
    </ligand>
</feature>
<keyword evidence="9" id="KW-0234">DNA repair</keyword>
<evidence type="ECO:0000256" key="14">
    <source>
        <dbReference type="ARBA" id="ARBA00048988"/>
    </source>
</evidence>
<dbReference type="Gene3D" id="3.40.50.300">
    <property type="entry name" value="P-loop containing nucleotide triphosphate hydrolases"/>
    <property type="match status" value="4"/>
</dbReference>
<evidence type="ECO:0000313" key="20">
    <source>
        <dbReference type="Proteomes" id="UP000197065"/>
    </source>
</evidence>
<dbReference type="InterPro" id="IPR014151">
    <property type="entry name" value="DNA_helicase_AddA"/>
</dbReference>
<evidence type="ECO:0000256" key="8">
    <source>
        <dbReference type="ARBA" id="ARBA00023125"/>
    </source>
</evidence>
<evidence type="ECO:0000256" key="12">
    <source>
        <dbReference type="ARBA" id="ARBA00034808"/>
    </source>
</evidence>
<evidence type="ECO:0000313" key="19">
    <source>
        <dbReference type="EMBL" id="SNB65252.1"/>
    </source>
</evidence>
<dbReference type="Gene3D" id="3.90.320.10">
    <property type="match status" value="1"/>
</dbReference>
<dbReference type="Pfam" id="PF12705">
    <property type="entry name" value="PDDEXK_1"/>
    <property type="match status" value="1"/>
</dbReference>
<comment type="catalytic activity">
    <reaction evidence="14">
        <text>ATP + H2O = ADP + phosphate + H(+)</text>
        <dbReference type="Rhea" id="RHEA:13065"/>
        <dbReference type="ChEBI" id="CHEBI:15377"/>
        <dbReference type="ChEBI" id="CHEBI:15378"/>
        <dbReference type="ChEBI" id="CHEBI:30616"/>
        <dbReference type="ChEBI" id="CHEBI:43474"/>
        <dbReference type="ChEBI" id="CHEBI:456216"/>
        <dbReference type="EC" id="5.6.2.4"/>
    </reaction>
</comment>
<keyword evidence="1" id="KW-0540">Nuclease</keyword>
<name>A0A212QZT0_9PROT</name>
<keyword evidence="10" id="KW-0413">Isomerase</keyword>
<protein>
    <recommendedName>
        <fullName evidence="12">DNA 3'-5' helicase</fullName>
        <ecNumber evidence="12">5.6.2.4</ecNumber>
    </recommendedName>
    <alternativeName>
        <fullName evidence="13">DNA 3'-5' helicase II</fullName>
    </alternativeName>
</protein>
<dbReference type="InterPro" id="IPR014017">
    <property type="entry name" value="DNA_helicase_UvrD-like_C"/>
</dbReference>
<feature type="domain" description="UvrD-like helicase ATP-binding" evidence="17">
    <location>
        <begin position="7"/>
        <end position="493"/>
    </location>
</feature>
<evidence type="ECO:0000256" key="1">
    <source>
        <dbReference type="ARBA" id="ARBA00022722"/>
    </source>
</evidence>
<evidence type="ECO:0000256" key="7">
    <source>
        <dbReference type="ARBA" id="ARBA00022840"/>
    </source>
</evidence>
<dbReference type="EC" id="5.6.2.4" evidence="12"/>
<dbReference type="PANTHER" id="PTHR11070">
    <property type="entry name" value="UVRD / RECB / PCRA DNA HELICASE FAMILY MEMBER"/>
    <property type="match status" value="1"/>
</dbReference>
<evidence type="ECO:0000256" key="11">
    <source>
        <dbReference type="ARBA" id="ARBA00034617"/>
    </source>
</evidence>
<feature type="region of interest" description="Disordered" evidence="16">
    <location>
        <begin position="1"/>
        <end position="22"/>
    </location>
</feature>
<evidence type="ECO:0000256" key="16">
    <source>
        <dbReference type="SAM" id="MobiDB-lite"/>
    </source>
</evidence>
<dbReference type="NCBIfam" id="TIGR02784">
    <property type="entry name" value="addA_alphas"/>
    <property type="match status" value="1"/>
</dbReference>
<dbReference type="Gene3D" id="1.10.486.10">
    <property type="entry name" value="PCRA, domain 4"/>
    <property type="match status" value="1"/>
</dbReference>
<dbReference type="Proteomes" id="UP000197065">
    <property type="component" value="Unassembled WGS sequence"/>
</dbReference>
<keyword evidence="5 15" id="KW-0347">Helicase</keyword>
<dbReference type="Pfam" id="PF00580">
    <property type="entry name" value="UvrD-helicase"/>
    <property type="match status" value="2"/>
</dbReference>
<keyword evidence="6" id="KW-0269">Exonuclease</keyword>
<dbReference type="PROSITE" id="PS51198">
    <property type="entry name" value="UVRD_HELICASE_ATP_BIND"/>
    <property type="match status" value="1"/>
</dbReference>
<evidence type="ECO:0000256" key="4">
    <source>
        <dbReference type="ARBA" id="ARBA00022801"/>
    </source>
</evidence>
<evidence type="ECO:0000259" key="18">
    <source>
        <dbReference type="PROSITE" id="PS51217"/>
    </source>
</evidence>
<gene>
    <name evidence="19" type="ORF">SAMN07250955_104225</name>
</gene>
<evidence type="ECO:0000256" key="10">
    <source>
        <dbReference type="ARBA" id="ARBA00023235"/>
    </source>
</evidence>
<evidence type="ECO:0000256" key="2">
    <source>
        <dbReference type="ARBA" id="ARBA00022741"/>
    </source>
</evidence>
<comment type="catalytic activity">
    <reaction evidence="11">
        <text>Couples ATP hydrolysis with the unwinding of duplex DNA by translocating in the 3'-5' direction.</text>
        <dbReference type="EC" id="5.6.2.4"/>
    </reaction>
</comment>
<dbReference type="AlphaFoldDB" id="A0A212QZT0"/>
<evidence type="ECO:0000256" key="3">
    <source>
        <dbReference type="ARBA" id="ARBA00022763"/>
    </source>
</evidence>
<sequence length="1177" mass="131748">MTGSSSRIRPTPEQMRSADPKHSVWVTANAGTGKTRVLSDRILRLLLAGARPESILAITFTKAAAAEMIARVEAVLSRWATMPDERELTLELADLSDEEVHLQRVRQARRLFAQVLDLPKGLPIMTIHALSTALLRRFPIEAGVAPHFETIDDRTASEMMIEAREEILTLAQNDDGPLARALDVLATSLSETSLTSAIQEMLDQRVRLERALERHSDLDDLIASIYRRLDADPTLQPADILLRACRDGEYDAEGLAQLVAALRTGSKTQLSAAVEIATWLSMAAPDRLRSFEANYKPLFLKADNGPRGDVLTKKLRERFPAEANVYDREQARVSQVFARVRGLFIARRTEAMLRVGFAAIQSYERQKSQRAALDFEDLIERARKLLASPDRTEWVLFKLDERIAHLLVDEAQDTSPAQWDLVERLTEDFFSGEGAHTLPRTLFVVGDEKQSIYSFQGADLVNFRSVRDRIAERAANAGKPMHVERIERSFRSSRAVLELVDAVYANPEVRQGVTDAAVEIRHQTQRVNDAGQVELWPLVEPDDQNHGHETEDAWPLPGGQTLSHEANRRLAEAIVDRVQGWLETKERLAHAGRPIRPGDILILLQQRGTVQDLLVRAFKRRNVPVAGADRLNIITHIAVADLLALGNAMLLPEDDLTLGCLLKSPLVGSESDLPADWGLSEEELFALAHGREQQSLLERLRQFAEGHGGRYGQVYGRIREWLRRADFMPPYEFFVRVLGEDGGRRRLLARLGSDALEPIEAFLSQALAYEEGHPASLQGFVYWLRQDERQIKRDPEQSQDAVRVMTVHGSKGLEAPIVILADAGPRQNISRSRLLWDPRSGLPFWRPNKEEREDVTGNAIAEQDVRSGDERRRLLYVALTRARDRLYVTGWQPRKKSNDSDWHSIVETAMRSMPGVESLPLDWVGQADARALRISRGVPATYAAASEANTIVDRETSIPPWLYQPAREETTKSRPLAPSHQSDDEPTTSSLGDHASHTIALRRGVLVHTLLGSLPSLPASERSAATEIWLRRRAAEMPAEERAGIAKTVMRILKSADLEPIFANDAFVEQPIVGVVGEVAVSGQIDRMAIRDREIILVDFKTGTAPSGDRAPPLRYLKQMQSYKALLAQLYPDKQIRCALVWTDTGVVSWLSDVDLSSAPLRPFDRFPNLTTEEANI</sequence>
<dbReference type="RefSeq" id="WP_165769486.1">
    <property type="nucleotide sequence ID" value="NZ_FYEH01000004.1"/>
</dbReference>